<gene>
    <name evidence="1" type="ORF">CH341_00620</name>
</gene>
<comment type="caution">
    <text evidence="1">The sequence shown here is derived from an EMBL/GenBank/DDBJ whole genome shotgun (WGS) entry which is preliminary data.</text>
</comment>
<accession>A0A327L997</accession>
<dbReference type="EMBL" id="NPEX01000002">
    <property type="protein sequence ID" value="RAI46102.1"/>
    <property type="molecule type" value="Genomic_DNA"/>
</dbReference>
<protein>
    <recommendedName>
        <fullName evidence="3">DUF3750 domain-containing protein</fullName>
    </recommendedName>
</protein>
<evidence type="ECO:0000313" key="2">
    <source>
        <dbReference type="Proteomes" id="UP000249130"/>
    </source>
</evidence>
<organism evidence="1 2">
    <name type="scientific">Rhodoplanes roseus</name>
    <dbReference type="NCBI Taxonomy" id="29409"/>
    <lineage>
        <taxon>Bacteria</taxon>
        <taxon>Pseudomonadati</taxon>
        <taxon>Pseudomonadota</taxon>
        <taxon>Alphaproteobacteria</taxon>
        <taxon>Hyphomicrobiales</taxon>
        <taxon>Nitrobacteraceae</taxon>
        <taxon>Rhodoplanes</taxon>
    </lineage>
</organism>
<dbReference type="Proteomes" id="UP000249130">
    <property type="component" value="Unassembled WGS sequence"/>
</dbReference>
<dbReference type="Pfam" id="PF12570">
    <property type="entry name" value="DUF3750"/>
    <property type="match status" value="1"/>
</dbReference>
<reference evidence="1 2" key="1">
    <citation type="submission" date="2017-07" db="EMBL/GenBank/DDBJ databases">
        <title>Draft Genome Sequences of Select Purple Nonsulfur Bacteria.</title>
        <authorList>
            <person name="Lasarre B."/>
            <person name="Mckinlay J.B."/>
        </authorList>
    </citation>
    <scope>NUCLEOTIDE SEQUENCE [LARGE SCALE GENOMIC DNA]</scope>
    <source>
        <strain evidence="1 2">DSM 5909</strain>
    </source>
</reference>
<dbReference type="OrthoDB" id="199084at2"/>
<name>A0A327L997_9BRAD</name>
<sequence>MTPSTDPDTRAETPRPRRRRRRIMILTILALFLLPIAVRAALYAAGETPRSWRDADWSSIGSLPAAAAHPEARVLVLSGRTGGWKGVVSVHSWIVLKQKDARSWTRYDVVGWGNPVRLNGWAPDGRWYGNPPAVIADVSGEAAEALIPRILETVRGYQYANAGDYRVWPGPNSNTFVASVLRAVPELGAALPANAIGRDFRPGAYVGASDSRTGVEASALGIVGLKAGWVEGIEVNLLGLVVGLDLRRPAVKLPGFGRIGLDPVPSATAASH</sequence>
<dbReference type="AlphaFoldDB" id="A0A327L997"/>
<evidence type="ECO:0000313" key="1">
    <source>
        <dbReference type="EMBL" id="RAI46102.1"/>
    </source>
</evidence>
<evidence type="ECO:0008006" key="3">
    <source>
        <dbReference type="Google" id="ProtNLM"/>
    </source>
</evidence>
<keyword evidence="2" id="KW-1185">Reference proteome</keyword>
<dbReference type="InterPro" id="IPR022224">
    <property type="entry name" value="DUF3750"/>
</dbReference>
<proteinExistence type="predicted"/>